<gene>
    <name evidence="1" type="ORF">SAMN05660299_00207</name>
</gene>
<evidence type="ECO:0000313" key="1">
    <source>
        <dbReference type="EMBL" id="SDM09259.1"/>
    </source>
</evidence>
<accession>A0A1G9QE30</accession>
<dbReference type="Proteomes" id="UP000199309">
    <property type="component" value="Unassembled WGS sequence"/>
</dbReference>
<proteinExistence type="predicted"/>
<dbReference type="RefSeq" id="WP_091647395.1">
    <property type="nucleotide sequence ID" value="NZ_FNHQ01000001.1"/>
</dbReference>
<protein>
    <submittedName>
        <fullName evidence="1">Uncharacterized protein</fullName>
    </submittedName>
</protein>
<dbReference type="EMBL" id="FNHQ01000001">
    <property type="protein sequence ID" value="SDM09259.1"/>
    <property type="molecule type" value="Genomic_DNA"/>
</dbReference>
<evidence type="ECO:0000313" key="2">
    <source>
        <dbReference type="Proteomes" id="UP000199309"/>
    </source>
</evidence>
<dbReference type="STRING" id="349095.SAMN05660299_00207"/>
<name>A0A1G9QE30_9FIRM</name>
<keyword evidence="2" id="KW-1185">Reference proteome</keyword>
<sequence>MTNRELPDRIKNIFNSIKTGTFRKEMQMRPEVVEYAKRCFPELTEKMLRDNYTEIAFAYDNNQVQYVNWQGMTGTLVTQKAVLDIDQFTGCIVAEIEGESVHHE</sequence>
<reference evidence="1 2" key="1">
    <citation type="submission" date="2016-10" db="EMBL/GenBank/DDBJ databases">
        <authorList>
            <person name="de Groot N.N."/>
        </authorList>
    </citation>
    <scope>NUCLEOTIDE SEQUENCE [LARGE SCALE GENOMIC DNA]</scope>
    <source>
        <strain evidence="1 2">DSM 16981</strain>
    </source>
</reference>
<dbReference type="AlphaFoldDB" id="A0A1G9QE30"/>
<organism evidence="1 2">
    <name type="scientific">Megasphaera paucivorans</name>
    <dbReference type="NCBI Taxonomy" id="349095"/>
    <lineage>
        <taxon>Bacteria</taxon>
        <taxon>Bacillati</taxon>
        <taxon>Bacillota</taxon>
        <taxon>Negativicutes</taxon>
        <taxon>Veillonellales</taxon>
        <taxon>Veillonellaceae</taxon>
        <taxon>Megasphaera</taxon>
    </lineage>
</organism>